<sequence>MKQTTTDNSAAIGVFDSGVGGLSIAKCIAQQLPHENIIYIADSRHAPYGEKSVDFIIQRVNTMAKLLLAKGVKALVIACNTATVNAIEQLRAQVNIPIIGVEPAIKPAAKQSISKKIAILATQATSENQRFKDLIDRHHNGAQIFIQPCPGLVEFIEQGQQHSPACNALLRQYIEPLVKQGIDTLVLGCTHYPFIQQQISVIAGQQVNIIETAAPVTQQLMKKLAENNLTAGKTQQGQTQFFSSLATKQQEQIFSQLWQAPLTLQPLKE</sequence>
<feature type="binding site" evidence="7">
    <location>
        <begin position="190"/>
        <end position="191"/>
    </location>
    <ligand>
        <name>substrate</name>
    </ligand>
</feature>
<evidence type="ECO:0000313" key="9">
    <source>
        <dbReference type="Proteomes" id="UP000197068"/>
    </source>
</evidence>
<evidence type="ECO:0000256" key="1">
    <source>
        <dbReference type="ARBA" id="ARBA00001602"/>
    </source>
</evidence>
<dbReference type="Gene3D" id="3.40.50.1860">
    <property type="match status" value="2"/>
</dbReference>
<dbReference type="InterPro" id="IPR001920">
    <property type="entry name" value="Asp/Glu_race"/>
</dbReference>
<evidence type="ECO:0000256" key="4">
    <source>
        <dbReference type="ARBA" id="ARBA00022984"/>
    </source>
</evidence>
<evidence type="ECO:0000256" key="6">
    <source>
        <dbReference type="ARBA" id="ARBA00023316"/>
    </source>
</evidence>
<keyword evidence="5 7" id="KW-0413">Isomerase</keyword>
<accession>A0ABQ0MSY5</accession>
<feature type="active site" description="Proton donor/acceptor" evidence="7">
    <location>
        <position position="79"/>
    </location>
</feature>
<dbReference type="SUPFAM" id="SSF53681">
    <property type="entry name" value="Aspartate/glutamate racemase"/>
    <property type="match status" value="2"/>
</dbReference>
<comment type="similarity">
    <text evidence="7">Belongs to the aspartate/glutamate racemases family.</text>
</comment>
<comment type="catalytic activity">
    <reaction evidence="1 7">
        <text>L-glutamate = D-glutamate</text>
        <dbReference type="Rhea" id="RHEA:12813"/>
        <dbReference type="ChEBI" id="CHEBI:29985"/>
        <dbReference type="ChEBI" id="CHEBI:29986"/>
        <dbReference type="EC" id="5.1.1.3"/>
    </reaction>
</comment>
<dbReference type="NCBIfam" id="TIGR00067">
    <property type="entry name" value="glut_race"/>
    <property type="match status" value="1"/>
</dbReference>
<feature type="binding site" evidence="7">
    <location>
        <begin position="16"/>
        <end position="17"/>
    </location>
    <ligand>
        <name>substrate</name>
    </ligand>
</feature>
<dbReference type="InterPro" id="IPR018187">
    <property type="entry name" value="Asp/Glu_racemase_AS_1"/>
</dbReference>
<evidence type="ECO:0000256" key="3">
    <source>
        <dbReference type="ARBA" id="ARBA00022960"/>
    </source>
</evidence>
<dbReference type="PROSITE" id="PS00924">
    <property type="entry name" value="ASP_GLU_RACEMASE_2"/>
    <property type="match status" value="1"/>
</dbReference>
<reference evidence="8 9" key="1">
    <citation type="submission" date="2017-06" db="EMBL/GenBank/DDBJ databases">
        <title>Whole Genome Sequences of Colwellia marinimaniae MTCD1.</title>
        <authorList>
            <person name="Kusumoto H."/>
            <person name="Inoue M."/>
            <person name="Tanikawa K."/>
            <person name="Maeji H."/>
            <person name="Cameron J.H."/>
            <person name="Bartlett D.H."/>
        </authorList>
    </citation>
    <scope>NUCLEOTIDE SEQUENCE [LARGE SCALE GENOMIC DNA]</scope>
    <source>
        <strain evidence="8 9">MTCD1</strain>
    </source>
</reference>
<dbReference type="Proteomes" id="UP000197068">
    <property type="component" value="Unassembled WGS sequence"/>
</dbReference>
<dbReference type="InterPro" id="IPR033134">
    <property type="entry name" value="Asp/Glu_racemase_AS_2"/>
</dbReference>
<dbReference type="InterPro" id="IPR015942">
    <property type="entry name" value="Asp/Glu/hydantoin_racemase"/>
</dbReference>
<evidence type="ECO:0000313" key="8">
    <source>
        <dbReference type="EMBL" id="GAW94736.1"/>
    </source>
</evidence>
<feature type="active site" description="Proton donor/acceptor" evidence="7">
    <location>
        <position position="189"/>
    </location>
</feature>
<keyword evidence="3 7" id="KW-0133">Cell shape</keyword>
<dbReference type="Pfam" id="PF01177">
    <property type="entry name" value="Asp_Glu_race"/>
    <property type="match status" value="1"/>
</dbReference>
<dbReference type="PANTHER" id="PTHR21198">
    <property type="entry name" value="GLUTAMATE RACEMASE"/>
    <property type="match status" value="1"/>
</dbReference>
<evidence type="ECO:0000256" key="2">
    <source>
        <dbReference type="ARBA" id="ARBA00013090"/>
    </source>
</evidence>
<feature type="binding site" evidence="7">
    <location>
        <begin position="80"/>
        <end position="81"/>
    </location>
    <ligand>
        <name>substrate</name>
    </ligand>
</feature>
<feature type="binding site" evidence="7">
    <location>
        <begin position="48"/>
        <end position="49"/>
    </location>
    <ligand>
        <name>substrate</name>
    </ligand>
</feature>
<dbReference type="EMBL" id="BDQM01000002">
    <property type="protein sequence ID" value="GAW94736.1"/>
    <property type="molecule type" value="Genomic_DNA"/>
</dbReference>
<gene>
    <name evidence="7 8" type="primary">murI</name>
    <name evidence="8" type="ORF">MTCD1_00333</name>
</gene>
<dbReference type="HAMAP" id="MF_00258">
    <property type="entry name" value="Glu_racemase"/>
    <property type="match status" value="1"/>
</dbReference>
<comment type="function">
    <text evidence="7">Provides the (R)-glutamate required for cell wall biosynthesis.</text>
</comment>
<dbReference type="RefSeq" id="WP_231732970.1">
    <property type="nucleotide sequence ID" value="NZ_BDQM01000002.1"/>
</dbReference>
<protein>
    <recommendedName>
        <fullName evidence="2 7">Glutamate racemase</fullName>
        <ecNumber evidence="2 7">5.1.1.3</ecNumber>
    </recommendedName>
</protein>
<organism evidence="8 9">
    <name type="scientific">Colwellia marinimaniae</name>
    <dbReference type="NCBI Taxonomy" id="1513592"/>
    <lineage>
        <taxon>Bacteria</taxon>
        <taxon>Pseudomonadati</taxon>
        <taxon>Pseudomonadota</taxon>
        <taxon>Gammaproteobacteria</taxon>
        <taxon>Alteromonadales</taxon>
        <taxon>Colwelliaceae</taxon>
        <taxon>Colwellia</taxon>
    </lineage>
</organism>
<name>A0ABQ0MSY5_9GAMM</name>
<comment type="pathway">
    <text evidence="7">Cell wall biogenesis; peptidoglycan biosynthesis.</text>
</comment>
<dbReference type="GO" id="GO:0008881">
    <property type="term" value="F:glutamate racemase activity"/>
    <property type="evidence" value="ECO:0007669"/>
    <property type="project" value="UniProtKB-EC"/>
</dbReference>
<dbReference type="PROSITE" id="PS00923">
    <property type="entry name" value="ASP_GLU_RACEMASE_1"/>
    <property type="match status" value="1"/>
</dbReference>
<dbReference type="EC" id="5.1.1.3" evidence="2 7"/>
<evidence type="ECO:0000256" key="7">
    <source>
        <dbReference type="HAMAP-Rule" id="MF_00258"/>
    </source>
</evidence>
<keyword evidence="4 7" id="KW-0573">Peptidoglycan synthesis</keyword>
<evidence type="ECO:0000256" key="5">
    <source>
        <dbReference type="ARBA" id="ARBA00023235"/>
    </source>
</evidence>
<dbReference type="PANTHER" id="PTHR21198:SF2">
    <property type="entry name" value="GLUTAMATE RACEMASE"/>
    <property type="match status" value="1"/>
</dbReference>
<proteinExistence type="inferred from homology"/>
<dbReference type="InterPro" id="IPR004391">
    <property type="entry name" value="Glu_race"/>
</dbReference>
<comment type="caution">
    <text evidence="8">The sequence shown here is derived from an EMBL/GenBank/DDBJ whole genome shotgun (WGS) entry which is preliminary data.</text>
</comment>
<keyword evidence="6 7" id="KW-0961">Cell wall biogenesis/degradation</keyword>
<keyword evidence="9" id="KW-1185">Reference proteome</keyword>